<dbReference type="GO" id="GO:0006665">
    <property type="term" value="P:sphingolipid metabolic process"/>
    <property type="evidence" value="ECO:0007669"/>
    <property type="project" value="TreeGrafter"/>
</dbReference>
<keyword evidence="4 10" id="KW-0812">Transmembrane</keyword>
<comment type="subcellular location">
    <subcellularLocation>
        <location evidence="1 10">Endoplasmic reticulum membrane</location>
        <topology evidence="1 10">Multi-pass membrane protein</topology>
    </subcellularLocation>
</comment>
<evidence type="ECO:0000256" key="7">
    <source>
        <dbReference type="ARBA" id="ARBA00023055"/>
    </source>
</evidence>
<feature type="transmembrane region" description="Helical" evidence="10">
    <location>
        <begin position="161"/>
        <end position="181"/>
    </location>
</feature>
<name>A0A8J1Y561_OWEFU</name>
<evidence type="ECO:0000256" key="5">
    <source>
        <dbReference type="ARBA" id="ARBA00022824"/>
    </source>
</evidence>
<dbReference type="OrthoDB" id="2192830at2759"/>
<protein>
    <recommendedName>
        <fullName evidence="10">Protein ARV</fullName>
    </recommendedName>
</protein>
<feature type="transmembrane region" description="Helical" evidence="10">
    <location>
        <begin position="214"/>
        <end position="234"/>
    </location>
</feature>
<dbReference type="EMBL" id="CAIIXF020000008">
    <property type="protein sequence ID" value="CAH1792995.1"/>
    <property type="molecule type" value="Genomic_DNA"/>
</dbReference>
<feature type="transmembrane region" description="Helical" evidence="10">
    <location>
        <begin position="121"/>
        <end position="141"/>
    </location>
</feature>
<dbReference type="GO" id="GO:0032366">
    <property type="term" value="P:intracellular sterol transport"/>
    <property type="evidence" value="ECO:0007669"/>
    <property type="project" value="UniProtKB-UniRule"/>
</dbReference>
<evidence type="ECO:0000256" key="2">
    <source>
        <dbReference type="ARBA" id="ARBA00009187"/>
    </source>
</evidence>
<gene>
    <name evidence="11" type="ORF">OFUS_LOCUS17901</name>
</gene>
<evidence type="ECO:0000256" key="8">
    <source>
        <dbReference type="ARBA" id="ARBA00023098"/>
    </source>
</evidence>
<evidence type="ECO:0000313" key="11">
    <source>
        <dbReference type="EMBL" id="CAH1792995.1"/>
    </source>
</evidence>
<dbReference type="GO" id="GO:0005789">
    <property type="term" value="C:endoplasmic reticulum membrane"/>
    <property type="evidence" value="ECO:0007669"/>
    <property type="project" value="UniProtKB-SubCell"/>
</dbReference>
<keyword evidence="7 10" id="KW-0445">Lipid transport</keyword>
<keyword evidence="8 10" id="KW-0443">Lipid metabolism</keyword>
<evidence type="ECO:0000256" key="4">
    <source>
        <dbReference type="ARBA" id="ARBA00022692"/>
    </source>
</evidence>
<organism evidence="11 12">
    <name type="scientific">Owenia fusiformis</name>
    <name type="common">Polychaete worm</name>
    <dbReference type="NCBI Taxonomy" id="6347"/>
    <lineage>
        <taxon>Eukaryota</taxon>
        <taxon>Metazoa</taxon>
        <taxon>Spiralia</taxon>
        <taxon>Lophotrochozoa</taxon>
        <taxon>Annelida</taxon>
        <taxon>Polychaeta</taxon>
        <taxon>Sedentaria</taxon>
        <taxon>Canalipalpata</taxon>
        <taxon>Sabellida</taxon>
        <taxon>Oweniida</taxon>
        <taxon>Oweniidae</taxon>
        <taxon>Owenia</taxon>
    </lineage>
</organism>
<comment type="caution">
    <text evidence="11">The sequence shown here is derived from an EMBL/GenBank/DDBJ whole genome shotgun (WGS) entry which is preliminary data.</text>
</comment>
<dbReference type="GO" id="GO:0005794">
    <property type="term" value="C:Golgi apparatus"/>
    <property type="evidence" value="ECO:0007669"/>
    <property type="project" value="TreeGrafter"/>
</dbReference>
<dbReference type="Proteomes" id="UP000749559">
    <property type="component" value="Unassembled WGS sequence"/>
</dbReference>
<evidence type="ECO:0000256" key="9">
    <source>
        <dbReference type="ARBA" id="ARBA00023136"/>
    </source>
</evidence>
<accession>A0A8J1Y561</accession>
<keyword evidence="9 10" id="KW-0472">Membrane</keyword>
<evidence type="ECO:0000256" key="3">
    <source>
        <dbReference type="ARBA" id="ARBA00022448"/>
    </source>
</evidence>
<dbReference type="GO" id="GO:0016125">
    <property type="term" value="P:sterol metabolic process"/>
    <property type="evidence" value="ECO:0007669"/>
    <property type="project" value="UniProtKB-UniRule"/>
</dbReference>
<evidence type="ECO:0000256" key="1">
    <source>
        <dbReference type="ARBA" id="ARBA00004477"/>
    </source>
</evidence>
<dbReference type="GO" id="GO:0097036">
    <property type="term" value="P:regulation of plasma membrane sterol distribution"/>
    <property type="evidence" value="ECO:0007669"/>
    <property type="project" value="UniProtKB-UniRule"/>
</dbReference>
<evidence type="ECO:0000256" key="10">
    <source>
        <dbReference type="RuleBase" id="RU368065"/>
    </source>
</evidence>
<dbReference type="PANTHER" id="PTHR14467">
    <property type="entry name" value="ARV1"/>
    <property type="match status" value="1"/>
</dbReference>
<sequence length="242" mass="27719">MTSGENEGYMYVCIECNHPAKELYKDYNGGVIRIAHCTGCNTVVDKYIEQDPVLIFLDALLHKPQAYRHLLINQHLHSHGKLLFIFLICDAFTQWAQNQPQGVDTSSQSDFIFYAALELNFYKMFITVLIEFIVFICGVTLTLQLSKALNLQNFNVRFKYLIHGLIVSNFGKLLVVPAVIWGQSNSALYMWLTRLFTFTSNMQAIKVMLGCSHIWAFVVILNGCIGSLAVNYWMRTILWDIL</sequence>
<comment type="similarity">
    <text evidence="2 10">Belongs to the ARV1 family.</text>
</comment>
<keyword evidence="3 10" id="KW-0813">Transport</keyword>
<evidence type="ECO:0000256" key="6">
    <source>
        <dbReference type="ARBA" id="ARBA00022989"/>
    </source>
</evidence>
<dbReference type="Pfam" id="PF04161">
    <property type="entry name" value="Arv1"/>
    <property type="match status" value="1"/>
</dbReference>
<dbReference type="PANTHER" id="PTHR14467:SF0">
    <property type="entry name" value="PROTEIN ARV1"/>
    <property type="match status" value="1"/>
</dbReference>
<keyword evidence="12" id="KW-1185">Reference proteome</keyword>
<proteinExistence type="inferred from homology"/>
<evidence type="ECO:0000313" key="12">
    <source>
        <dbReference type="Proteomes" id="UP000749559"/>
    </source>
</evidence>
<keyword evidence="6 10" id="KW-1133">Transmembrane helix</keyword>
<comment type="function">
    <text evidence="10">Mediator of sterol homeostasis involved in sterol uptake, trafficking and distribution into membranes.</text>
</comment>
<keyword evidence="5 10" id="KW-0256">Endoplasmic reticulum</keyword>
<dbReference type="AlphaFoldDB" id="A0A8J1Y561"/>
<dbReference type="InterPro" id="IPR007290">
    <property type="entry name" value="Arv1"/>
</dbReference>
<dbReference type="GO" id="GO:0032541">
    <property type="term" value="C:cortical endoplasmic reticulum"/>
    <property type="evidence" value="ECO:0007669"/>
    <property type="project" value="TreeGrafter"/>
</dbReference>
<reference evidence="11" key="1">
    <citation type="submission" date="2022-03" db="EMBL/GenBank/DDBJ databases">
        <authorList>
            <person name="Martin C."/>
        </authorList>
    </citation>
    <scope>NUCLEOTIDE SEQUENCE</scope>
</reference>